<dbReference type="AlphaFoldDB" id="A0A6J4V2S6"/>
<proteinExistence type="predicted"/>
<accession>A0A6J4V2S6</accession>
<evidence type="ECO:0000313" key="2">
    <source>
        <dbReference type="EMBL" id="CAA9567847.1"/>
    </source>
</evidence>
<protein>
    <submittedName>
        <fullName evidence="2">Uncharacterized protein</fullName>
    </submittedName>
</protein>
<reference evidence="2" key="1">
    <citation type="submission" date="2020-02" db="EMBL/GenBank/DDBJ databases">
        <authorList>
            <person name="Meier V. D."/>
        </authorList>
    </citation>
    <scope>NUCLEOTIDE SEQUENCE</scope>
    <source>
        <strain evidence="2">AVDCRST_MAG59</strain>
    </source>
</reference>
<dbReference type="EMBL" id="CADCWF010000221">
    <property type="protein sequence ID" value="CAA9567847.1"/>
    <property type="molecule type" value="Genomic_DNA"/>
</dbReference>
<feature type="region of interest" description="Disordered" evidence="1">
    <location>
        <begin position="1"/>
        <end position="40"/>
    </location>
</feature>
<name>A0A6J4V2S6_9BACT</name>
<sequence>MPAADLARSSQPKQKDLAPGLPTAGRTNPGVLADLRPLRP</sequence>
<evidence type="ECO:0000256" key="1">
    <source>
        <dbReference type="SAM" id="MobiDB-lite"/>
    </source>
</evidence>
<organism evidence="2">
    <name type="scientific">uncultured Thermomicrobiales bacterium</name>
    <dbReference type="NCBI Taxonomy" id="1645740"/>
    <lineage>
        <taxon>Bacteria</taxon>
        <taxon>Pseudomonadati</taxon>
        <taxon>Thermomicrobiota</taxon>
        <taxon>Thermomicrobia</taxon>
        <taxon>Thermomicrobiales</taxon>
        <taxon>environmental samples</taxon>
    </lineage>
</organism>
<gene>
    <name evidence="2" type="ORF">AVDCRST_MAG59-3201</name>
</gene>